<keyword evidence="4" id="KW-0479">Metal-binding</keyword>
<dbReference type="InterPro" id="IPR008753">
    <property type="entry name" value="Peptidase_M13_N"/>
</dbReference>
<evidence type="ECO:0000256" key="5">
    <source>
        <dbReference type="ARBA" id="ARBA00022801"/>
    </source>
</evidence>
<dbReference type="GO" id="GO:0016485">
    <property type="term" value="P:protein processing"/>
    <property type="evidence" value="ECO:0007669"/>
    <property type="project" value="TreeGrafter"/>
</dbReference>
<sequence>MQIPRWAVASAALVCSVAAFAAIDPKNFDPAVKPQDDFYQFANGGWLKNNPVPPAYSRWGAFYEVNETNLAALHTVLEQASRAEHPNAIEKLVGDFYASGMDEAAIDAAGLQPLQPELDRIDAIKTVEDVQAEIAHLHGRAVRVGFFFTSEQDPKDTKMMIAAGGQGGLGLPDRDYYFRDDEKSKTLRMEYTAHVARMLELSGWSPDDAKQGADDVLQLETALAAVSKKRVDLRDPVANYHKMSAAELAKLAPEFDWNRYFTALDIKDVGPIDIGQPEFFTGFSKQIKDTPVAAWKTYLRWHLLHAAAPYLSSALVNENFQFFDKTLSGTQELRERWKRVLGTIDTYTGEALGQLYVKEFFPPESKARMLQLVENLRAALRDRLHTLEWMDDATKARALDKLNAFGVKIGYPDKWIDYSSVKIDRKAYWQNVMNARAFDHHRSIAKIGQPVDRTEWDMTPPTVNAYYNPTMNEIVFPAGILQPPFFDAKADDAVNYGGIGAVIGHEMTHGFDDEGRQFAADGSLTDWWTPESAAKFKERSAAIVKQFNGYVAIDDLHVNGALTQGENIADLGGLKIAYAALQKALGGKEPAKIGGFTAAQRFFLSWATVWHTNIRDQQLRLQVNTDPHSPARFRVNGPVSNLEDFYKAFDVPAGAPMRRPDNERVEIW</sequence>
<proteinExistence type="inferred from homology"/>
<comment type="similarity">
    <text evidence="2">Belongs to the peptidase M13 family.</text>
</comment>
<feature type="domain" description="Peptidase M13 C-terminal" evidence="9">
    <location>
        <begin position="464"/>
        <end position="664"/>
    </location>
</feature>
<evidence type="ECO:0000259" key="10">
    <source>
        <dbReference type="Pfam" id="PF05649"/>
    </source>
</evidence>
<evidence type="ECO:0000256" key="3">
    <source>
        <dbReference type="ARBA" id="ARBA00022670"/>
    </source>
</evidence>
<evidence type="ECO:0000256" key="8">
    <source>
        <dbReference type="SAM" id="SignalP"/>
    </source>
</evidence>
<feature type="domain" description="Peptidase M13 N-terminal" evidence="10">
    <location>
        <begin position="34"/>
        <end position="412"/>
    </location>
</feature>
<dbReference type="AlphaFoldDB" id="A0A8F9TV59"/>
<dbReference type="GO" id="GO:0005886">
    <property type="term" value="C:plasma membrane"/>
    <property type="evidence" value="ECO:0007669"/>
    <property type="project" value="TreeGrafter"/>
</dbReference>
<dbReference type="GO" id="GO:0004222">
    <property type="term" value="F:metalloendopeptidase activity"/>
    <property type="evidence" value="ECO:0007669"/>
    <property type="project" value="InterPro"/>
</dbReference>
<dbReference type="Gene3D" id="1.10.1380.10">
    <property type="entry name" value="Neutral endopeptidase , domain2"/>
    <property type="match status" value="1"/>
</dbReference>
<dbReference type="InterPro" id="IPR018497">
    <property type="entry name" value="Peptidase_M13_C"/>
</dbReference>
<dbReference type="PRINTS" id="PR00786">
    <property type="entry name" value="NEPRILYSIN"/>
</dbReference>
<evidence type="ECO:0000256" key="2">
    <source>
        <dbReference type="ARBA" id="ARBA00007357"/>
    </source>
</evidence>
<dbReference type="SUPFAM" id="SSF55486">
    <property type="entry name" value="Metalloproteases ('zincins'), catalytic domain"/>
    <property type="match status" value="1"/>
</dbReference>
<dbReference type="Proteomes" id="UP000825051">
    <property type="component" value="Chromosome"/>
</dbReference>
<keyword evidence="3" id="KW-0645">Protease</keyword>
<keyword evidence="6" id="KW-0862">Zinc</keyword>
<keyword evidence="5" id="KW-0378">Hydrolase</keyword>
<organism evidence="11 12">
    <name type="scientific">Horticoccus luteus</name>
    <dbReference type="NCBI Taxonomy" id="2862869"/>
    <lineage>
        <taxon>Bacteria</taxon>
        <taxon>Pseudomonadati</taxon>
        <taxon>Verrucomicrobiota</taxon>
        <taxon>Opitutia</taxon>
        <taxon>Opitutales</taxon>
        <taxon>Opitutaceae</taxon>
        <taxon>Horticoccus</taxon>
    </lineage>
</organism>
<name>A0A8F9TV59_9BACT</name>
<dbReference type="InterPro" id="IPR024079">
    <property type="entry name" value="MetalloPept_cat_dom_sf"/>
</dbReference>
<reference evidence="11" key="1">
    <citation type="submission" date="2021-08" db="EMBL/GenBank/DDBJ databases">
        <title>Genome of a novel bacterium of the phylum Verrucomicrobia, Oleiharenicola sp. KSB-15.</title>
        <authorList>
            <person name="Chung J.-H."/>
            <person name="Ahn J.-H."/>
            <person name="Yoon Y."/>
            <person name="Kim D.-Y."/>
            <person name="An S.-H."/>
            <person name="Park I."/>
            <person name="Yeon J."/>
        </authorList>
    </citation>
    <scope>NUCLEOTIDE SEQUENCE</scope>
    <source>
        <strain evidence="11">KSB-15</strain>
    </source>
</reference>
<dbReference type="PANTHER" id="PTHR11733">
    <property type="entry name" value="ZINC METALLOPROTEASE FAMILY M13 NEPRILYSIN-RELATED"/>
    <property type="match status" value="1"/>
</dbReference>
<evidence type="ECO:0000313" key="11">
    <source>
        <dbReference type="EMBL" id="QYM79844.1"/>
    </source>
</evidence>
<dbReference type="Pfam" id="PF01431">
    <property type="entry name" value="Peptidase_M13"/>
    <property type="match status" value="1"/>
</dbReference>
<dbReference type="PROSITE" id="PS51885">
    <property type="entry name" value="NEPRILYSIN"/>
    <property type="match status" value="1"/>
</dbReference>
<dbReference type="Gene3D" id="3.40.390.10">
    <property type="entry name" value="Collagenase (Catalytic Domain)"/>
    <property type="match status" value="1"/>
</dbReference>
<feature type="chain" id="PRO_5034095980" evidence="8">
    <location>
        <begin position="22"/>
        <end position="668"/>
    </location>
</feature>
<dbReference type="KEGG" id="ole:K0B96_04285"/>
<evidence type="ECO:0000256" key="7">
    <source>
        <dbReference type="ARBA" id="ARBA00023049"/>
    </source>
</evidence>
<dbReference type="RefSeq" id="WP_220164226.1">
    <property type="nucleotide sequence ID" value="NZ_CP080507.1"/>
</dbReference>
<evidence type="ECO:0000256" key="4">
    <source>
        <dbReference type="ARBA" id="ARBA00022723"/>
    </source>
</evidence>
<gene>
    <name evidence="11" type="ORF">K0B96_04285</name>
</gene>
<dbReference type="CDD" id="cd08662">
    <property type="entry name" value="M13"/>
    <property type="match status" value="1"/>
</dbReference>
<accession>A0A8F9TV59</accession>
<dbReference type="EMBL" id="CP080507">
    <property type="protein sequence ID" value="QYM79844.1"/>
    <property type="molecule type" value="Genomic_DNA"/>
</dbReference>
<keyword evidence="8" id="KW-0732">Signal</keyword>
<comment type="cofactor">
    <cofactor evidence="1">
        <name>Zn(2+)</name>
        <dbReference type="ChEBI" id="CHEBI:29105"/>
    </cofactor>
</comment>
<dbReference type="GO" id="GO:0046872">
    <property type="term" value="F:metal ion binding"/>
    <property type="evidence" value="ECO:0007669"/>
    <property type="project" value="UniProtKB-KW"/>
</dbReference>
<dbReference type="Pfam" id="PF05649">
    <property type="entry name" value="Peptidase_M13_N"/>
    <property type="match status" value="1"/>
</dbReference>
<protein>
    <submittedName>
        <fullName evidence="11">M13 family metallopeptidase</fullName>
    </submittedName>
</protein>
<dbReference type="PANTHER" id="PTHR11733:SF167">
    <property type="entry name" value="FI17812P1-RELATED"/>
    <property type="match status" value="1"/>
</dbReference>
<dbReference type="InterPro" id="IPR042089">
    <property type="entry name" value="Peptidase_M13_dom_2"/>
</dbReference>
<keyword evidence="12" id="KW-1185">Reference proteome</keyword>
<dbReference type="InterPro" id="IPR000718">
    <property type="entry name" value="Peptidase_M13"/>
</dbReference>
<evidence type="ECO:0000256" key="6">
    <source>
        <dbReference type="ARBA" id="ARBA00022833"/>
    </source>
</evidence>
<evidence type="ECO:0000313" key="12">
    <source>
        <dbReference type="Proteomes" id="UP000825051"/>
    </source>
</evidence>
<evidence type="ECO:0000259" key="9">
    <source>
        <dbReference type="Pfam" id="PF01431"/>
    </source>
</evidence>
<evidence type="ECO:0000256" key="1">
    <source>
        <dbReference type="ARBA" id="ARBA00001947"/>
    </source>
</evidence>
<keyword evidence="7" id="KW-0482">Metalloprotease</keyword>
<feature type="signal peptide" evidence="8">
    <location>
        <begin position="1"/>
        <end position="21"/>
    </location>
</feature>